<dbReference type="PANTHER" id="PTHR12243:SF60">
    <property type="entry name" value="SI:CH211-15D5.12-RELATED"/>
    <property type="match status" value="1"/>
</dbReference>
<dbReference type="GO" id="GO:0005667">
    <property type="term" value="C:transcription regulator complex"/>
    <property type="evidence" value="ECO:0007669"/>
    <property type="project" value="TreeGrafter"/>
</dbReference>
<dbReference type="GO" id="GO:0005634">
    <property type="term" value="C:nucleus"/>
    <property type="evidence" value="ECO:0007669"/>
    <property type="project" value="TreeGrafter"/>
</dbReference>
<dbReference type="AlphaFoldDB" id="A0A6M2DMF3"/>
<dbReference type="Pfam" id="PF10545">
    <property type="entry name" value="MADF_DNA_bdg"/>
    <property type="match status" value="1"/>
</dbReference>
<feature type="domain" description="MADF" evidence="2">
    <location>
        <begin position="4"/>
        <end position="92"/>
    </location>
</feature>
<dbReference type="GO" id="GO:0006357">
    <property type="term" value="P:regulation of transcription by RNA polymerase II"/>
    <property type="evidence" value="ECO:0007669"/>
    <property type="project" value="TreeGrafter"/>
</dbReference>
<proteinExistence type="predicted"/>
<reference evidence="3" key="1">
    <citation type="submission" date="2020-03" db="EMBL/GenBank/DDBJ databases">
        <title>Transcriptomic Profiling of the Digestive Tract of the Rat Flea, Xenopsylla cheopis, Following Blood Feeding and Infection with Yersinia pestis.</title>
        <authorList>
            <person name="Bland D.M."/>
            <person name="Martens C.A."/>
            <person name="Virtaneva K."/>
            <person name="Kanakabandi K."/>
            <person name="Long D."/>
            <person name="Rosenke R."/>
            <person name="Saturday G.A."/>
            <person name="Hoyt F.H."/>
            <person name="Bruno D.P."/>
            <person name="Ribeiro J.M.C."/>
            <person name="Hinnebusch J."/>
        </authorList>
    </citation>
    <scope>NUCLEOTIDE SEQUENCE</scope>
</reference>
<name>A0A6M2DMF3_XENCH</name>
<feature type="region of interest" description="Disordered" evidence="1">
    <location>
        <begin position="141"/>
        <end position="163"/>
    </location>
</feature>
<evidence type="ECO:0000313" key="3">
    <source>
        <dbReference type="EMBL" id="NOV46920.1"/>
    </source>
</evidence>
<dbReference type="EMBL" id="GIIL01003194">
    <property type="protein sequence ID" value="NOV46920.1"/>
    <property type="molecule type" value="Transcribed_RNA"/>
</dbReference>
<evidence type="ECO:0000259" key="2">
    <source>
        <dbReference type="PROSITE" id="PS51029"/>
    </source>
</evidence>
<accession>A0A6M2DMF3</accession>
<dbReference type="SMART" id="SM00595">
    <property type="entry name" value="MADF"/>
    <property type="match status" value="1"/>
</dbReference>
<evidence type="ECO:0000256" key="1">
    <source>
        <dbReference type="SAM" id="MobiDB-lite"/>
    </source>
</evidence>
<dbReference type="InterPro" id="IPR006578">
    <property type="entry name" value="MADF-dom"/>
</dbReference>
<protein>
    <submittedName>
        <fullName evidence="3">Putative transcription factor adf-1</fullName>
    </submittedName>
</protein>
<organism evidence="3">
    <name type="scientific">Xenopsylla cheopis</name>
    <name type="common">Oriental rat flea</name>
    <name type="synonym">Pulex cheopis</name>
    <dbReference type="NCBI Taxonomy" id="163159"/>
    <lineage>
        <taxon>Eukaryota</taxon>
        <taxon>Metazoa</taxon>
        <taxon>Ecdysozoa</taxon>
        <taxon>Arthropoda</taxon>
        <taxon>Hexapoda</taxon>
        <taxon>Insecta</taxon>
        <taxon>Pterygota</taxon>
        <taxon>Neoptera</taxon>
        <taxon>Endopterygota</taxon>
        <taxon>Siphonaptera</taxon>
        <taxon>Pulicidae</taxon>
        <taxon>Xenopsyllinae</taxon>
        <taxon>Xenopsylla</taxon>
    </lineage>
</organism>
<sequence length="222" mass="25549">MNERLIELVRQHNCLYDVSLPTYKHVGYKLKVWEEIAEQLGETSDGVKRRWKGLRDTYMKMRREGSATGQPAGKRSKWIWFDYLSFLNDTTTDRRTETNVTEDTFEIFPIPVEQHAVPLTPILSTPSSSIPIHNFHDSPVPLSPPSLFTPSTKPPPSRPSKTDDFEKAISILANKKKDLDELDHLFLYYAKTLKKCSVADQVHTKHAISQLFHELELNQLNS</sequence>
<dbReference type="InterPro" id="IPR039353">
    <property type="entry name" value="TF_Adf1"/>
</dbReference>
<dbReference type="PANTHER" id="PTHR12243">
    <property type="entry name" value="MADF DOMAIN TRANSCRIPTION FACTOR"/>
    <property type="match status" value="1"/>
</dbReference>
<dbReference type="PROSITE" id="PS51029">
    <property type="entry name" value="MADF"/>
    <property type="match status" value="1"/>
</dbReference>